<name>A0ABS2D879_9SPHN</name>
<gene>
    <name evidence="1" type="ORF">ILT43_12125</name>
</gene>
<keyword evidence="2" id="KW-1185">Reference proteome</keyword>
<proteinExistence type="predicted"/>
<sequence length="90" mass="9858">MPNIITSAEVKAWCRIDDDADDAVLDLLIETAQEQAAAYTNTVLDAATCPSGIKQAVAVFVADLYANREGQMVGTQTFYRLLNQHRLTVL</sequence>
<accession>A0ABS2D879</accession>
<dbReference type="Pfam" id="PF05135">
    <property type="entry name" value="Phage_connect_1"/>
    <property type="match status" value="1"/>
</dbReference>
<dbReference type="Gene3D" id="1.10.3230.30">
    <property type="entry name" value="Phage gp6-like head-tail connector protein"/>
    <property type="match status" value="1"/>
</dbReference>
<dbReference type="CDD" id="cd08054">
    <property type="entry name" value="gp6"/>
    <property type="match status" value="1"/>
</dbReference>
<dbReference type="InterPro" id="IPR006450">
    <property type="entry name" value="Phage_HK97_gp6-like"/>
</dbReference>
<evidence type="ECO:0000313" key="1">
    <source>
        <dbReference type="EMBL" id="MBM6577120.1"/>
    </source>
</evidence>
<comment type="caution">
    <text evidence="1">The sequence shown here is derived from an EMBL/GenBank/DDBJ whole genome shotgun (WGS) entry which is preliminary data.</text>
</comment>
<reference evidence="1 2" key="1">
    <citation type="submission" date="2020-12" db="EMBL/GenBank/DDBJ databases">
        <title>Sphingomonas sp.</title>
        <authorList>
            <person name="Kim M.K."/>
        </authorList>
    </citation>
    <scope>NUCLEOTIDE SEQUENCE [LARGE SCALE GENOMIC DNA]</scope>
    <source>
        <strain evidence="1 2">BT552</strain>
    </source>
</reference>
<dbReference type="InterPro" id="IPR021146">
    <property type="entry name" value="Phage_gp6-like_head-tail"/>
</dbReference>
<dbReference type="NCBIfam" id="TIGR01560">
    <property type="entry name" value="put_DNA_pack"/>
    <property type="match status" value="1"/>
</dbReference>
<evidence type="ECO:0000313" key="2">
    <source>
        <dbReference type="Proteomes" id="UP000763641"/>
    </source>
</evidence>
<dbReference type="RefSeq" id="WP_204199218.1">
    <property type="nucleotide sequence ID" value="NZ_JAFEMC010000003.1"/>
</dbReference>
<organism evidence="1 2">
    <name type="scientific">Sphingomonas longa</name>
    <dbReference type="NCBI Taxonomy" id="2778730"/>
    <lineage>
        <taxon>Bacteria</taxon>
        <taxon>Pseudomonadati</taxon>
        <taxon>Pseudomonadota</taxon>
        <taxon>Alphaproteobacteria</taxon>
        <taxon>Sphingomonadales</taxon>
        <taxon>Sphingomonadaceae</taxon>
        <taxon>Sphingomonas</taxon>
    </lineage>
</organism>
<dbReference type="Proteomes" id="UP000763641">
    <property type="component" value="Unassembled WGS sequence"/>
</dbReference>
<dbReference type="EMBL" id="JAFEMC010000003">
    <property type="protein sequence ID" value="MBM6577120.1"/>
    <property type="molecule type" value="Genomic_DNA"/>
</dbReference>
<protein>
    <submittedName>
        <fullName evidence="1">Phage gp6-like head-tail connector protein</fullName>
    </submittedName>
</protein>